<comment type="caution">
    <text evidence="3">The sequence shown here is derived from an EMBL/GenBank/DDBJ whole genome shotgun (WGS) entry which is preliminary data.</text>
</comment>
<dbReference type="EMBL" id="JACAZF010000003">
    <property type="protein sequence ID" value="KAF7309584.1"/>
    <property type="molecule type" value="Genomic_DNA"/>
</dbReference>
<feature type="domain" description="Oxo-4-hydroxy-4-carboxy-5-ureidoimidazoline decarboxylase" evidence="2">
    <location>
        <begin position="7"/>
        <end position="138"/>
    </location>
</feature>
<dbReference type="SUPFAM" id="SSF158694">
    <property type="entry name" value="UraD-Like"/>
    <property type="match status" value="1"/>
</dbReference>
<dbReference type="GeneID" id="59342665"/>
<keyword evidence="1" id="KW-0659">Purine metabolism</keyword>
<evidence type="ECO:0000313" key="3">
    <source>
        <dbReference type="EMBL" id="KAF7309584.1"/>
    </source>
</evidence>
<evidence type="ECO:0000256" key="1">
    <source>
        <dbReference type="ARBA" id="ARBA00022631"/>
    </source>
</evidence>
<keyword evidence="4" id="KW-1185">Reference proteome</keyword>
<dbReference type="RefSeq" id="XP_037223034.1">
    <property type="nucleotide sequence ID" value="XM_037360149.1"/>
</dbReference>
<dbReference type="AlphaFoldDB" id="A0A8H6W8E4"/>
<protein>
    <submittedName>
        <fullName evidence="3">OHCU-decarbox domain-containing protein</fullName>
    </submittedName>
</protein>
<dbReference type="InterPro" id="IPR036778">
    <property type="entry name" value="OHCU_decarboxylase_sf"/>
</dbReference>
<organism evidence="3 4">
    <name type="scientific">Mycena indigotica</name>
    <dbReference type="NCBI Taxonomy" id="2126181"/>
    <lineage>
        <taxon>Eukaryota</taxon>
        <taxon>Fungi</taxon>
        <taxon>Dikarya</taxon>
        <taxon>Basidiomycota</taxon>
        <taxon>Agaricomycotina</taxon>
        <taxon>Agaricomycetes</taxon>
        <taxon>Agaricomycetidae</taxon>
        <taxon>Agaricales</taxon>
        <taxon>Marasmiineae</taxon>
        <taxon>Mycenaceae</taxon>
        <taxon>Mycena</taxon>
    </lineage>
</organism>
<reference evidence="3" key="1">
    <citation type="submission" date="2020-05" db="EMBL/GenBank/DDBJ databases">
        <title>Mycena genomes resolve the evolution of fungal bioluminescence.</title>
        <authorList>
            <person name="Tsai I.J."/>
        </authorList>
    </citation>
    <scope>NUCLEOTIDE SEQUENCE</scope>
    <source>
        <strain evidence="3">171206Taipei</strain>
    </source>
</reference>
<proteinExistence type="predicted"/>
<evidence type="ECO:0000313" key="4">
    <source>
        <dbReference type="Proteomes" id="UP000636479"/>
    </source>
</evidence>
<dbReference type="Proteomes" id="UP000636479">
    <property type="component" value="Unassembled WGS sequence"/>
</dbReference>
<dbReference type="GO" id="GO:0006144">
    <property type="term" value="P:purine nucleobase metabolic process"/>
    <property type="evidence" value="ECO:0007669"/>
    <property type="project" value="UniProtKB-KW"/>
</dbReference>
<dbReference type="OrthoDB" id="5398391at2759"/>
<dbReference type="InterPro" id="IPR018020">
    <property type="entry name" value="OHCU_decarboxylase"/>
</dbReference>
<name>A0A8H6W8E4_9AGAR</name>
<evidence type="ECO:0000259" key="2">
    <source>
        <dbReference type="Pfam" id="PF09349"/>
    </source>
</evidence>
<dbReference type="PANTHER" id="PTHR37987:SF1">
    <property type="entry name" value="OXO-4-HYDROXY-4-CARBOXY-5-UREIDOIMIDAZOLINE DECARBOXYLASE DOMAIN-CONTAINING PROTEIN"/>
    <property type="match status" value="1"/>
</dbReference>
<dbReference type="Gene3D" id="1.10.3330.10">
    <property type="entry name" value="Oxo-4-hydroxy-4-carboxy-5-ureidoimidazoline decarboxylase"/>
    <property type="match status" value="1"/>
</dbReference>
<dbReference type="Pfam" id="PF09349">
    <property type="entry name" value="OHCU_decarbox"/>
    <property type="match status" value="1"/>
</dbReference>
<dbReference type="PANTHER" id="PTHR37987">
    <property type="entry name" value="CHROMOSOME 9, WHOLE GENOME SHOTGUN SEQUENCE"/>
    <property type="match status" value="1"/>
</dbReference>
<accession>A0A8H6W8E4</accession>
<sequence>MSLPLQIDEATLAQIFATLFEPTDTLPKLVAAVQLKGCHYATYDALVDAVVAQVEMWPVELQTSFISGHPRIGEKAAISSLSAKEQGVNIATPELLHRLAYLNDCYEHSFPGLRYITFVNGRSRQAIVVEMEDFLHISPDSAPFPGSLTRIEPGSGAWTSELLRAIQDVGRIAKSRAQHVQIQ</sequence>
<gene>
    <name evidence="3" type="ORF">MIND_00329400</name>
</gene>